<evidence type="ECO:0000313" key="2">
    <source>
        <dbReference type="Proteomes" id="UP000217349"/>
    </source>
</evidence>
<proteinExistence type="predicted"/>
<dbReference type="AlphaFoldDB" id="A0A290HTK3"/>
<accession>A0A290HTK3</accession>
<dbReference type="EMBL" id="CP023275">
    <property type="protein sequence ID" value="ATB69156.1"/>
    <property type="molecule type" value="Genomic_DNA"/>
</dbReference>
<dbReference type="KEGG" id="sulj:SJPD1_1044"/>
<name>A0A290HTK3_9BACT</name>
<sequence>MFEQELNVKRNQRVHSHVMRETLFISLLAMYPMAKEDGIKSYSTQTTDRGSYDKFYHYSVDKNKRQKIELWNKKYALNSCF</sequence>
<evidence type="ECO:0000313" key="1">
    <source>
        <dbReference type="EMBL" id="ATB69156.1"/>
    </source>
</evidence>
<organism evidence="1 2">
    <name type="scientific">Sulfurospirillum diekertiae</name>
    <dbReference type="NCBI Taxonomy" id="1854492"/>
    <lineage>
        <taxon>Bacteria</taxon>
        <taxon>Pseudomonadati</taxon>
        <taxon>Campylobacterota</taxon>
        <taxon>Epsilonproteobacteria</taxon>
        <taxon>Campylobacterales</taxon>
        <taxon>Sulfurospirillaceae</taxon>
        <taxon>Sulfurospirillum</taxon>
    </lineage>
</organism>
<reference evidence="2" key="1">
    <citation type="submission" date="2017-09" db="EMBL/GenBank/DDBJ databases">
        <title>The complete genome of Sulfurospirillum sp. JPD-1.</title>
        <authorList>
            <person name="Goris T."/>
        </authorList>
    </citation>
    <scope>NUCLEOTIDE SEQUENCE [LARGE SCALE GENOMIC DNA]</scope>
    <source>
        <strain evidence="2">JPD-1</strain>
    </source>
</reference>
<gene>
    <name evidence="1" type="ORF">SJPD1_1044</name>
</gene>
<dbReference type="Proteomes" id="UP000217349">
    <property type="component" value="Chromosome"/>
</dbReference>
<protein>
    <submittedName>
        <fullName evidence="1">Uncharacterized protein</fullName>
    </submittedName>
</protein>